<name>A0A914CU22_9BILA</name>
<evidence type="ECO:0000313" key="3">
    <source>
        <dbReference type="Proteomes" id="UP000887540"/>
    </source>
</evidence>
<dbReference type="GO" id="GO:0047961">
    <property type="term" value="F:glycine N-acyltransferase activity"/>
    <property type="evidence" value="ECO:0007669"/>
    <property type="project" value="InterPro"/>
</dbReference>
<protein>
    <recommendedName>
        <fullName evidence="1">Glycine N-acyltransferase-like protein</fullName>
        <ecNumber evidence="1">2.3.1.-</ecNumber>
    </recommendedName>
</protein>
<keyword evidence="3" id="KW-1185">Reference proteome</keyword>
<sequence length="300" mass="34823">MLKIVESKEDLLKALDSTQACPELLFIHCSIEVQLKNSFPEAQLSLWLYEKDSGEQLWISFRESDTCHRYVCIGAKLGSNFEDSELFQVFSRLEDKYPTLFVIGHGSVVFAANPTLEIYKRWINQKTGHENEFIGVTQQYFYMTEEQKESILKLNLELPDGYHFANIDIEKDSEEITSITSLGNHRDLAQNRAMLEHMPYVMLRKNISNELVAFELVDPIYILRNQFTHENHRGKGLGNFMERFLAQKIIRDGKTPYKVVIATNKPVIDASQRSQYWTRLENNENIIEVGVVRSYKPLTC</sequence>
<keyword evidence="1" id="KW-0012">Acyltransferase</keyword>
<feature type="domain" description="GCN5-related N-acetyltransferase Rv2170-like" evidence="2">
    <location>
        <begin position="208"/>
        <end position="268"/>
    </location>
</feature>
<organism evidence="3 4">
    <name type="scientific">Acrobeloides nanus</name>
    <dbReference type="NCBI Taxonomy" id="290746"/>
    <lineage>
        <taxon>Eukaryota</taxon>
        <taxon>Metazoa</taxon>
        <taxon>Ecdysozoa</taxon>
        <taxon>Nematoda</taxon>
        <taxon>Chromadorea</taxon>
        <taxon>Rhabditida</taxon>
        <taxon>Tylenchina</taxon>
        <taxon>Cephalobomorpha</taxon>
        <taxon>Cephaloboidea</taxon>
        <taxon>Cephalobidae</taxon>
        <taxon>Acrobeloides</taxon>
    </lineage>
</organism>
<dbReference type="WBParaSite" id="ACRNAN_scaffold14654.g20289.t1">
    <property type="protein sequence ID" value="ACRNAN_scaffold14654.g20289.t1"/>
    <property type="gene ID" value="ACRNAN_scaffold14654.g20289"/>
</dbReference>
<dbReference type="AlphaFoldDB" id="A0A914CU22"/>
<dbReference type="InterPro" id="IPR013653">
    <property type="entry name" value="GCN5-like_dom"/>
</dbReference>
<dbReference type="Gene3D" id="3.40.630.30">
    <property type="match status" value="1"/>
</dbReference>
<dbReference type="InterPro" id="IPR016181">
    <property type="entry name" value="Acyl_CoA_acyltransferase"/>
</dbReference>
<dbReference type="Pfam" id="PF08445">
    <property type="entry name" value="FR47"/>
    <property type="match status" value="1"/>
</dbReference>
<reference evidence="4" key="1">
    <citation type="submission" date="2022-11" db="UniProtKB">
        <authorList>
            <consortium name="WormBaseParasite"/>
        </authorList>
    </citation>
    <scope>IDENTIFICATION</scope>
</reference>
<evidence type="ECO:0000313" key="4">
    <source>
        <dbReference type="WBParaSite" id="ACRNAN_scaffold14654.g20289.t1"/>
    </source>
</evidence>
<dbReference type="PANTHER" id="PTHR15298">
    <property type="entry name" value="L-COA N-ACYLTRANSFERASE-RELATED"/>
    <property type="match status" value="1"/>
</dbReference>
<dbReference type="InterPro" id="IPR010313">
    <property type="entry name" value="Glycine_N-acyltransferase"/>
</dbReference>
<dbReference type="SUPFAM" id="SSF55729">
    <property type="entry name" value="Acyl-CoA N-acyltransferases (Nat)"/>
    <property type="match status" value="1"/>
</dbReference>
<dbReference type="Proteomes" id="UP000887540">
    <property type="component" value="Unplaced"/>
</dbReference>
<dbReference type="PANTHER" id="PTHR15298:SF1">
    <property type="entry name" value="GLYCINE N-ACYLTRANSFERASE-LIKE PROTEIN"/>
    <property type="match status" value="1"/>
</dbReference>
<evidence type="ECO:0000259" key="2">
    <source>
        <dbReference type="Pfam" id="PF08445"/>
    </source>
</evidence>
<evidence type="ECO:0000256" key="1">
    <source>
        <dbReference type="RuleBase" id="RU368002"/>
    </source>
</evidence>
<keyword evidence="1" id="KW-0808">Transferase</keyword>
<accession>A0A914CU22</accession>
<comment type="similarity">
    <text evidence="1">Belongs to the glycine N-acyltransferase family.</text>
</comment>
<dbReference type="GO" id="GO:0005739">
    <property type="term" value="C:mitochondrion"/>
    <property type="evidence" value="ECO:0007669"/>
    <property type="project" value="InterPro"/>
</dbReference>
<proteinExistence type="inferred from homology"/>
<dbReference type="EC" id="2.3.1.-" evidence="1"/>